<organism evidence="7 8">
    <name type="scientific">Clostridium cochlearium</name>
    <dbReference type="NCBI Taxonomy" id="1494"/>
    <lineage>
        <taxon>Bacteria</taxon>
        <taxon>Bacillati</taxon>
        <taxon>Bacillota</taxon>
        <taxon>Clostridia</taxon>
        <taxon>Eubacteriales</taxon>
        <taxon>Clostridiaceae</taxon>
        <taxon>Clostridium</taxon>
    </lineage>
</organism>
<evidence type="ECO:0000256" key="1">
    <source>
        <dbReference type="ARBA" id="ARBA00004141"/>
    </source>
</evidence>
<dbReference type="EMBL" id="UAWC01000001">
    <property type="protein sequence ID" value="SQB33092.1"/>
    <property type="molecule type" value="Genomic_DNA"/>
</dbReference>
<evidence type="ECO:0000256" key="5">
    <source>
        <dbReference type="SAM" id="Phobius"/>
    </source>
</evidence>
<keyword evidence="4 5" id="KW-0472">Membrane</keyword>
<dbReference type="InterPro" id="IPR011547">
    <property type="entry name" value="SLC26A/SulP_dom"/>
</dbReference>
<feature type="domain" description="SLC26A/SulP transporter" evidence="6">
    <location>
        <begin position="22"/>
        <end position="65"/>
    </location>
</feature>
<sequence length="67" mass="7065">MLKPEFVSILKDKQEGLTKEGLIKDFIAGIIVAIIALPLSVALGIASGVSPEKGLITAIIAGFLFHF</sequence>
<evidence type="ECO:0000256" key="3">
    <source>
        <dbReference type="ARBA" id="ARBA00022989"/>
    </source>
</evidence>
<dbReference type="Proteomes" id="UP000250223">
    <property type="component" value="Unassembled WGS sequence"/>
</dbReference>
<evidence type="ECO:0000259" key="6">
    <source>
        <dbReference type="Pfam" id="PF00916"/>
    </source>
</evidence>
<keyword evidence="2 5" id="KW-0812">Transmembrane</keyword>
<evidence type="ECO:0000256" key="4">
    <source>
        <dbReference type="ARBA" id="ARBA00023136"/>
    </source>
</evidence>
<dbReference type="Pfam" id="PF00916">
    <property type="entry name" value="Sulfate_transp"/>
    <property type="match status" value="1"/>
</dbReference>
<accession>A0A2X2VPT7</accession>
<comment type="subcellular location">
    <subcellularLocation>
        <location evidence="1">Membrane</location>
        <topology evidence="1">Multi-pass membrane protein</topology>
    </subcellularLocation>
</comment>
<name>A0A2X2VPT7_CLOCO</name>
<gene>
    <name evidence="7" type="primary">ychM_1</name>
    <name evidence="7" type="ORF">NCTC13028_00154</name>
</gene>
<feature type="transmembrane region" description="Helical" evidence="5">
    <location>
        <begin position="26"/>
        <end position="46"/>
    </location>
</feature>
<evidence type="ECO:0000256" key="2">
    <source>
        <dbReference type="ARBA" id="ARBA00022692"/>
    </source>
</evidence>
<keyword evidence="3 5" id="KW-1133">Transmembrane helix</keyword>
<protein>
    <submittedName>
        <fullName evidence="7">Low affinity sulphate transporter 3</fullName>
    </submittedName>
</protein>
<evidence type="ECO:0000313" key="8">
    <source>
        <dbReference type="Proteomes" id="UP000250223"/>
    </source>
</evidence>
<evidence type="ECO:0000313" key="7">
    <source>
        <dbReference type="EMBL" id="SQB33092.1"/>
    </source>
</evidence>
<dbReference type="GO" id="GO:0016020">
    <property type="term" value="C:membrane"/>
    <property type="evidence" value="ECO:0007669"/>
    <property type="project" value="UniProtKB-SubCell"/>
</dbReference>
<reference evidence="7 8" key="1">
    <citation type="submission" date="2018-06" db="EMBL/GenBank/DDBJ databases">
        <authorList>
            <consortium name="Pathogen Informatics"/>
            <person name="Doyle S."/>
        </authorList>
    </citation>
    <scope>NUCLEOTIDE SEQUENCE [LARGE SCALE GENOMIC DNA]</scope>
    <source>
        <strain evidence="7 8">NCTC13028</strain>
    </source>
</reference>
<dbReference type="AlphaFoldDB" id="A0A2X2VPT7"/>
<proteinExistence type="predicted"/>